<evidence type="ECO:0000256" key="3">
    <source>
        <dbReference type="ARBA" id="ARBA00022801"/>
    </source>
</evidence>
<dbReference type="PANTHER" id="PTHR47053">
    <property type="entry name" value="MUREIN DD-ENDOPEPTIDASE MEPH-RELATED"/>
    <property type="match status" value="1"/>
</dbReference>
<dbReference type="InterPro" id="IPR057812">
    <property type="entry name" value="SH3_YKFC_2nd"/>
</dbReference>
<dbReference type="SUPFAM" id="SSF54001">
    <property type="entry name" value="Cysteine proteinases"/>
    <property type="match status" value="1"/>
</dbReference>
<dbReference type="GO" id="GO:0008234">
    <property type="term" value="F:cysteine-type peptidase activity"/>
    <property type="evidence" value="ECO:0007669"/>
    <property type="project" value="UniProtKB-KW"/>
</dbReference>
<evidence type="ECO:0000256" key="2">
    <source>
        <dbReference type="ARBA" id="ARBA00022670"/>
    </source>
</evidence>
<organism evidence="6 7">
    <name type="scientific">Sediminibacillus halophilus</name>
    <dbReference type="NCBI Taxonomy" id="482461"/>
    <lineage>
        <taxon>Bacteria</taxon>
        <taxon>Bacillati</taxon>
        <taxon>Bacillota</taxon>
        <taxon>Bacilli</taxon>
        <taxon>Bacillales</taxon>
        <taxon>Bacillaceae</taxon>
        <taxon>Sediminibacillus</taxon>
    </lineage>
</organism>
<dbReference type="InterPro" id="IPR000064">
    <property type="entry name" value="NLP_P60_dom"/>
</dbReference>
<dbReference type="Proteomes" id="UP000182347">
    <property type="component" value="Unassembled WGS sequence"/>
</dbReference>
<name>A0A1G9U2Y8_9BACI</name>
<dbReference type="Pfam" id="PF00877">
    <property type="entry name" value="NLPC_P60"/>
    <property type="match status" value="1"/>
</dbReference>
<keyword evidence="3" id="KW-0378">Hydrolase</keyword>
<dbReference type="EMBL" id="FNHF01000003">
    <property type="protein sequence ID" value="SDM53865.1"/>
    <property type="molecule type" value="Genomic_DNA"/>
</dbReference>
<dbReference type="GO" id="GO:0006508">
    <property type="term" value="P:proteolysis"/>
    <property type="evidence" value="ECO:0007669"/>
    <property type="project" value="UniProtKB-KW"/>
</dbReference>
<dbReference type="InterPro" id="IPR051202">
    <property type="entry name" value="Peptidase_C40"/>
</dbReference>
<feature type="domain" description="NlpC/P60" evidence="5">
    <location>
        <begin position="179"/>
        <end position="304"/>
    </location>
</feature>
<evidence type="ECO:0000313" key="6">
    <source>
        <dbReference type="EMBL" id="SDM53865.1"/>
    </source>
</evidence>
<comment type="similarity">
    <text evidence="1">Belongs to the peptidase C40 family.</text>
</comment>
<sequence length="311" mass="34674">MQQDRWIINVPVATLWTNPEAPREVDQPGITNPVDLPVWLNRLSYQTRLDLCEKNLVQSQLLYGEEVIVLEEKQDWLQVIVPTQPSKKDSRGYPGWIPACQAQLKPNAEQVKGKAVVSRKLASLYDEQQAFLLELSYLTELPLLEATDSHAKVLLPDATPGYLNKSDVKIVRAGEVVAKGNGTDIVRTGEAFLDLEYLWGGMSAYGYDCSGFSYNMYKANGYQIPRDASDQAALGGEEIAFDQLLPGDLLFFAYEEGKGTLHHVGMYYGDGKMIHSPTTGKSIEITTLAGTVYEKELCGARRYWQETEGAQ</sequence>
<dbReference type="AlphaFoldDB" id="A0A1G9U2Y8"/>
<protein>
    <submittedName>
        <fullName evidence="6">NlpC/P60 family protein</fullName>
    </submittedName>
</protein>
<keyword evidence="7" id="KW-1185">Reference proteome</keyword>
<dbReference type="RefSeq" id="WP_342721591.1">
    <property type="nucleotide sequence ID" value="NZ_FNHF01000003.1"/>
</dbReference>
<evidence type="ECO:0000256" key="4">
    <source>
        <dbReference type="ARBA" id="ARBA00022807"/>
    </source>
</evidence>
<accession>A0A1G9U2Y8</accession>
<proteinExistence type="inferred from homology"/>
<reference evidence="7" key="1">
    <citation type="submission" date="2016-10" db="EMBL/GenBank/DDBJ databases">
        <authorList>
            <person name="Varghese N."/>
            <person name="Submissions S."/>
        </authorList>
    </citation>
    <scope>NUCLEOTIDE SEQUENCE [LARGE SCALE GENOMIC DNA]</scope>
    <source>
        <strain evidence="7">CGMCC 1.6199</strain>
    </source>
</reference>
<dbReference type="Pfam" id="PF23795">
    <property type="entry name" value="SH3_YKFC_2nd"/>
    <property type="match status" value="1"/>
</dbReference>
<keyword evidence="4" id="KW-0788">Thiol protease</keyword>
<dbReference type="Gene3D" id="2.30.30.40">
    <property type="entry name" value="SH3 Domains"/>
    <property type="match status" value="2"/>
</dbReference>
<dbReference type="PROSITE" id="PS51935">
    <property type="entry name" value="NLPC_P60"/>
    <property type="match status" value="1"/>
</dbReference>
<dbReference type="STRING" id="482461.SAMN05216244_2825"/>
<gene>
    <name evidence="6" type="ORF">SAMN05216244_2825</name>
</gene>
<dbReference type="InterPro" id="IPR038765">
    <property type="entry name" value="Papain-like_cys_pep_sf"/>
</dbReference>
<dbReference type="PANTHER" id="PTHR47053:SF3">
    <property type="entry name" value="GAMMA-D-GLUTAMYL-L-LYSINE DIPEPTIDYL-PEPTIDASE"/>
    <property type="match status" value="1"/>
</dbReference>
<keyword evidence="2" id="KW-0645">Protease</keyword>
<evidence type="ECO:0000313" key="7">
    <source>
        <dbReference type="Proteomes" id="UP000182347"/>
    </source>
</evidence>
<evidence type="ECO:0000256" key="1">
    <source>
        <dbReference type="ARBA" id="ARBA00007074"/>
    </source>
</evidence>
<evidence type="ECO:0000259" key="5">
    <source>
        <dbReference type="PROSITE" id="PS51935"/>
    </source>
</evidence>
<dbReference type="Gene3D" id="3.90.1720.10">
    <property type="entry name" value="endopeptidase domain like (from Nostoc punctiforme)"/>
    <property type="match status" value="1"/>
</dbReference>